<dbReference type="EMBL" id="JANPWB010000008">
    <property type="protein sequence ID" value="KAJ1164536.1"/>
    <property type="molecule type" value="Genomic_DNA"/>
</dbReference>
<comment type="caution">
    <text evidence="10">The sequence shown here is derived from an EMBL/GenBank/DDBJ whole genome shotgun (WGS) entry which is preliminary data.</text>
</comment>
<feature type="domain" description="Cadherin" evidence="9">
    <location>
        <begin position="110"/>
        <end position="203"/>
    </location>
</feature>
<dbReference type="Proteomes" id="UP001066276">
    <property type="component" value="Chromosome 4_2"/>
</dbReference>
<dbReference type="InterPro" id="IPR015919">
    <property type="entry name" value="Cadherin-like_sf"/>
</dbReference>
<dbReference type="PRINTS" id="PR00205">
    <property type="entry name" value="CADHERIN"/>
</dbReference>
<dbReference type="PROSITE" id="PS50268">
    <property type="entry name" value="CADHERIN_2"/>
    <property type="match status" value="2"/>
</dbReference>
<dbReference type="InterPro" id="IPR020894">
    <property type="entry name" value="Cadherin_CS"/>
</dbReference>
<dbReference type="CDD" id="cd11304">
    <property type="entry name" value="Cadherin_repeat"/>
    <property type="match status" value="2"/>
</dbReference>
<evidence type="ECO:0000256" key="5">
    <source>
        <dbReference type="ARBA" id="ARBA00022989"/>
    </source>
</evidence>
<dbReference type="Gene3D" id="2.60.40.60">
    <property type="entry name" value="Cadherins"/>
    <property type="match status" value="2"/>
</dbReference>
<evidence type="ECO:0000256" key="2">
    <source>
        <dbReference type="ARBA" id="ARBA00022692"/>
    </source>
</evidence>
<evidence type="ECO:0000256" key="3">
    <source>
        <dbReference type="ARBA" id="ARBA00022737"/>
    </source>
</evidence>
<dbReference type="AlphaFoldDB" id="A0AAV7SKD5"/>
<gene>
    <name evidence="10" type="ORF">NDU88_004973</name>
</gene>
<evidence type="ECO:0000313" key="10">
    <source>
        <dbReference type="EMBL" id="KAJ1164536.1"/>
    </source>
</evidence>
<dbReference type="InterPro" id="IPR050174">
    <property type="entry name" value="Protocadherin/Cadherin-CA"/>
</dbReference>
<evidence type="ECO:0000259" key="9">
    <source>
        <dbReference type="PROSITE" id="PS50268"/>
    </source>
</evidence>
<dbReference type="PROSITE" id="PS00232">
    <property type="entry name" value="CADHERIN_1"/>
    <property type="match status" value="1"/>
</dbReference>
<evidence type="ECO:0000256" key="8">
    <source>
        <dbReference type="PROSITE-ProRule" id="PRU00043"/>
    </source>
</evidence>
<reference evidence="10" key="1">
    <citation type="journal article" date="2022" name="bioRxiv">
        <title>Sequencing and chromosome-scale assembly of the giantPleurodeles waltlgenome.</title>
        <authorList>
            <person name="Brown T."/>
            <person name="Elewa A."/>
            <person name="Iarovenko S."/>
            <person name="Subramanian E."/>
            <person name="Araus A.J."/>
            <person name="Petzold A."/>
            <person name="Susuki M."/>
            <person name="Suzuki K.-i.T."/>
            <person name="Hayashi T."/>
            <person name="Toyoda A."/>
            <person name="Oliveira C."/>
            <person name="Osipova E."/>
            <person name="Leigh N.D."/>
            <person name="Simon A."/>
            <person name="Yun M.H."/>
        </authorList>
    </citation>
    <scope>NUCLEOTIDE SEQUENCE</scope>
    <source>
        <strain evidence="10">20211129_DDA</strain>
        <tissue evidence="10">Liver</tissue>
    </source>
</reference>
<accession>A0AAV7SKD5</accession>
<feature type="domain" description="Cadherin" evidence="9">
    <location>
        <begin position="7"/>
        <end position="109"/>
    </location>
</feature>
<dbReference type="GO" id="GO:0007156">
    <property type="term" value="P:homophilic cell adhesion via plasma membrane adhesion molecules"/>
    <property type="evidence" value="ECO:0007669"/>
    <property type="project" value="InterPro"/>
</dbReference>
<evidence type="ECO:0000256" key="4">
    <source>
        <dbReference type="ARBA" id="ARBA00022837"/>
    </source>
</evidence>
<dbReference type="PANTHER" id="PTHR24028">
    <property type="entry name" value="CADHERIN-87A"/>
    <property type="match status" value="1"/>
</dbReference>
<keyword evidence="11" id="KW-1185">Reference proteome</keyword>
<keyword evidence="4 8" id="KW-0106">Calcium</keyword>
<proteinExistence type="predicted"/>
<evidence type="ECO:0000256" key="7">
    <source>
        <dbReference type="ARBA" id="ARBA00023180"/>
    </source>
</evidence>
<keyword evidence="3" id="KW-0677">Repeat</keyword>
<dbReference type="InterPro" id="IPR002126">
    <property type="entry name" value="Cadherin-like_dom"/>
</dbReference>
<dbReference type="GO" id="GO:0005509">
    <property type="term" value="F:calcium ion binding"/>
    <property type="evidence" value="ECO:0007669"/>
    <property type="project" value="UniProtKB-UniRule"/>
</dbReference>
<dbReference type="PANTHER" id="PTHR24028:SF123">
    <property type="entry name" value="CADHERIN-RELATED FAMILY MEMBER 4"/>
    <property type="match status" value="1"/>
</dbReference>
<evidence type="ECO:0000313" key="11">
    <source>
        <dbReference type="Proteomes" id="UP001066276"/>
    </source>
</evidence>
<evidence type="ECO:0000256" key="6">
    <source>
        <dbReference type="ARBA" id="ARBA00023136"/>
    </source>
</evidence>
<dbReference type="SMART" id="SM00112">
    <property type="entry name" value="CA"/>
    <property type="match status" value="1"/>
</dbReference>
<comment type="subcellular location">
    <subcellularLocation>
        <location evidence="1">Membrane</location>
        <topology evidence="1">Single-pass membrane protein</topology>
    </subcellularLocation>
</comment>
<sequence length="204" mass="22952">MEILLKNSPEEPITLNEELPAGSLIFALQATDKDIDDTVHYEFVDIYKGFSINEDTGHITLSSRMDSEDGRHPPVRVVHVRAYDNDRVHPVTTQLSLSLLDVNDNSPRCEGNLIIIQLPETTPIDTSLLQLKCTDDDVSPPNNVLEYSMDLDAYSLNKFKLAHNEIILGPKRLDYDNLTFSGMQFKHTLIVRVSDKGEPSLTSE</sequence>
<keyword evidence="6" id="KW-0472">Membrane</keyword>
<protein>
    <recommendedName>
        <fullName evidence="9">Cadherin domain-containing protein</fullName>
    </recommendedName>
</protein>
<keyword evidence="5" id="KW-1133">Transmembrane helix</keyword>
<name>A0AAV7SKD5_PLEWA</name>
<evidence type="ECO:0000256" key="1">
    <source>
        <dbReference type="ARBA" id="ARBA00004167"/>
    </source>
</evidence>
<keyword evidence="2" id="KW-0812">Transmembrane</keyword>
<keyword evidence="7" id="KW-0325">Glycoprotein</keyword>
<dbReference type="SUPFAM" id="SSF49313">
    <property type="entry name" value="Cadherin-like"/>
    <property type="match status" value="2"/>
</dbReference>
<organism evidence="10 11">
    <name type="scientific">Pleurodeles waltl</name>
    <name type="common">Iberian ribbed newt</name>
    <dbReference type="NCBI Taxonomy" id="8319"/>
    <lineage>
        <taxon>Eukaryota</taxon>
        <taxon>Metazoa</taxon>
        <taxon>Chordata</taxon>
        <taxon>Craniata</taxon>
        <taxon>Vertebrata</taxon>
        <taxon>Euteleostomi</taxon>
        <taxon>Amphibia</taxon>
        <taxon>Batrachia</taxon>
        <taxon>Caudata</taxon>
        <taxon>Salamandroidea</taxon>
        <taxon>Salamandridae</taxon>
        <taxon>Pleurodelinae</taxon>
        <taxon>Pleurodeles</taxon>
    </lineage>
</organism>
<dbReference type="GO" id="GO:0005886">
    <property type="term" value="C:plasma membrane"/>
    <property type="evidence" value="ECO:0007669"/>
    <property type="project" value="InterPro"/>
</dbReference>